<dbReference type="AlphaFoldDB" id="A0A432MMD9"/>
<keyword evidence="2" id="KW-1185">Reference proteome</keyword>
<evidence type="ECO:0000313" key="1">
    <source>
        <dbReference type="EMBL" id="RUL88347.1"/>
    </source>
</evidence>
<organism evidence="1 2">
    <name type="scientific">Tautonia sociabilis</name>
    <dbReference type="NCBI Taxonomy" id="2080755"/>
    <lineage>
        <taxon>Bacteria</taxon>
        <taxon>Pseudomonadati</taxon>
        <taxon>Planctomycetota</taxon>
        <taxon>Planctomycetia</taxon>
        <taxon>Isosphaerales</taxon>
        <taxon>Isosphaeraceae</taxon>
        <taxon>Tautonia</taxon>
    </lineage>
</organism>
<evidence type="ECO:0000313" key="2">
    <source>
        <dbReference type="Proteomes" id="UP000280296"/>
    </source>
</evidence>
<sequence length="304" mass="32986">MSPPPIRYPLPTLALLVLLAVLSWWGRDWLSAAGAAVRSGIDRIASGPPVPSSSDPMQGDGGIVRKVLLLRDGVEATDRPDGTTVETIGRRIFADVYDVWPLTGEPTHYRIGNRRPIGWVPAEEVLPWDTRIVLIPEPGRIALADEPGGSDRALVEVDGTPLPVVDWRGGDLRIVAWELGKGWERVSRSGWVRVGQVNGTLGALVSRTELLELLRRSLDVSPAEARALRVLTLLGRMAPGESIRAEQVEEVERALSGGGELGGSPSIDREALSDRLGRLNDEWEADATWSGIEYRAIPLNDLSG</sequence>
<protein>
    <submittedName>
        <fullName evidence="1">Uncharacterized protein</fullName>
    </submittedName>
</protein>
<proteinExistence type="predicted"/>
<accession>A0A432MMD9</accession>
<name>A0A432MMD9_9BACT</name>
<dbReference type="RefSeq" id="WP_126724674.1">
    <property type="nucleotide sequence ID" value="NZ_RYZH01000011.1"/>
</dbReference>
<dbReference type="OrthoDB" id="261904at2"/>
<reference evidence="1 2" key="2">
    <citation type="submission" date="2019-01" db="EMBL/GenBank/DDBJ databases">
        <title>Tautonia sociabilis, a novel thermotolerant planctomycete of Isosphaeraceae family, isolated from a 4000 m deep subterranean habitat.</title>
        <authorList>
            <person name="Kovaleva O.L."/>
            <person name="Elcheninov A.G."/>
            <person name="Van Heerden E."/>
            <person name="Toshchakov S.V."/>
            <person name="Novikov A."/>
            <person name="Bonch-Osmolovskaya E.A."/>
            <person name="Kublanov I.V."/>
        </authorList>
    </citation>
    <scope>NUCLEOTIDE SEQUENCE [LARGE SCALE GENOMIC DNA]</scope>
    <source>
        <strain evidence="1 2">GM2012</strain>
    </source>
</reference>
<comment type="caution">
    <text evidence="1">The sequence shown here is derived from an EMBL/GenBank/DDBJ whole genome shotgun (WGS) entry which is preliminary data.</text>
</comment>
<gene>
    <name evidence="1" type="ORF">TsocGM_07415</name>
</gene>
<dbReference type="Proteomes" id="UP000280296">
    <property type="component" value="Unassembled WGS sequence"/>
</dbReference>
<dbReference type="EMBL" id="RYZH01000011">
    <property type="protein sequence ID" value="RUL88347.1"/>
    <property type="molecule type" value="Genomic_DNA"/>
</dbReference>
<reference evidence="1 2" key="1">
    <citation type="submission" date="2018-12" db="EMBL/GenBank/DDBJ databases">
        <authorList>
            <person name="Toschakov S.V."/>
        </authorList>
    </citation>
    <scope>NUCLEOTIDE SEQUENCE [LARGE SCALE GENOMIC DNA]</scope>
    <source>
        <strain evidence="1 2">GM2012</strain>
    </source>
</reference>